<dbReference type="EMBL" id="PYAW01000002">
    <property type="protein sequence ID" value="PSL47968.1"/>
    <property type="molecule type" value="Genomic_DNA"/>
</dbReference>
<reference evidence="2 3" key="1">
    <citation type="submission" date="2018-03" db="EMBL/GenBank/DDBJ databases">
        <title>Genomic Encyclopedia of Archaeal and Bacterial Type Strains, Phase II (KMG-II): from individual species to whole genera.</title>
        <authorList>
            <person name="Goeker M."/>
        </authorList>
    </citation>
    <scope>NUCLEOTIDE SEQUENCE [LARGE SCALE GENOMIC DNA]</scope>
    <source>
        <strain evidence="2 3">DSM 24859</strain>
    </source>
</reference>
<sequence>MQKIYIILLGVLLLQACIKKDDVLPPVSKDTRPLAAVLQNNYTYAMFYTAVERAGLDQVITGDSLYTLLVPDNSVFASAGITPDSLQHMDIAVLKKLISYHILPGAVTMATVPQTIDYPFKSIAGPNVYFSVPVKNGAIPALHINGATVKKADIIAGNGVIHAIDRVLEYPAATVKEYLVRTPRFSLYTQALKQFGLLEGLTAPGPFVVLAPTNKAFLQRGYDSAAIAAMDTLHYKKWLFGAAIMKTGFFFKTDFKDAPLPNDAPVYVTPDCLMVFRSDKIGLALFDYIHIINNYTPPYYGNPFVYGDMVTLDDPDHPALNGVVHGTNKLLALPDSLIIK</sequence>
<dbReference type="GO" id="GO:0050839">
    <property type="term" value="F:cell adhesion molecule binding"/>
    <property type="evidence" value="ECO:0007669"/>
    <property type="project" value="TreeGrafter"/>
</dbReference>
<gene>
    <name evidence="2" type="ORF">CLV51_102828</name>
</gene>
<proteinExistence type="predicted"/>
<comment type="caution">
    <text evidence="2">The sequence shown here is derived from an EMBL/GenBank/DDBJ whole genome shotgun (WGS) entry which is preliminary data.</text>
</comment>
<dbReference type="GO" id="GO:0007155">
    <property type="term" value="P:cell adhesion"/>
    <property type="evidence" value="ECO:0007669"/>
    <property type="project" value="TreeGrafter"/>
</dbReference>
<protein>
    <submittedName>
        <fullName evidence="2">Putative surface protein with fasciclin (FAS1) repeats</fullName>
    </submittedName>
</protein>
<dbReference type="SUPFAM" id="SSF82153">
    <property type="entry name" value="FAS1 domain"/>
    <property type="match status" value="2"/>
</dbReference>
<feature type="domain" description="FAS1" evidence="1">
    <location>
        <begin position="31"/>
        <end position="168"/>
    </location>
</feature>
<dbReference type="PROSITE" id="PS51257">
    <property type="entry name" value="PROKAR_LIPOPROTEIN"/>
    <property type="match status" value="1"/>
</dbReference>
<evidence type="ECO:0000313" key="2">
    <source>
        <dbReference type="EMBL" id="PSL47968.1"/>
    </source>
</evidence>
<dbReference type="GO" id="GO:0031012">
    <property type="term" value="C:extracellular matrix"/>
    <property type="evidence" value="ECO:0007669"/>
    <property type="project" value="TreeGrafter"/>
</dbReference>
<dbReference type="GO" id="GO:0005615">
    <property type="term" value="C:extracellular space"/>
    <property type="evidence" value="ECO:0007669"/>
    <property type="project" value="TreeGrafter"/>
</dbReference>
<dbReference type="Gene3D" id="2.30.180.10">
    <property type="entry name" value="FAS1 domain"/>
    <property type="match status" value="2"/>
</dbReference>
<dbReference type="PANTHER" id="PTHR10900:SF77">
    <property type="entry name" value="FI19380P1"/>
    <property type="match status" value="1"/>
</dbReference>
<dbReference type="InterPro" id="IPR000782">
    <property type="entry name" value="FAS1_domain"/>
</dbReference>
<feature type="domain" description="FAS1" evidence="1">
    <location>
        <begin position="172"/>
        <end position="331"/>
    </location>
</feature>
<dbReference type="OrthoDB" id="1144324at2"/>
<dbReference type="AlphaFoldDB" id="A0A2P8HP35"/>
<name>A0A2P8HP35_CHINA</name>
<organism evidence="2 3">
    <name type="scientific">Chitinophaga niastensis</name>
    <dbReference type="NCBI Taxonomy" id="536980"/>
    <lineage>
        <taxon>Bacteria</taxon>
        <taxon>Pseudomonadati</taxon>
        <taxon>Bacteroidota</taxon>
        <taxon>Chitinophagia</taxon>
        <taxon>Chitinophagales</taxon>
        <taxon>Chitinophagaceae</taxon>
        <taxon>Chitinophaga</taxon>
    </lineage>
</organism>
<dbReference type="GO" id="GO:0030198">
    <property type="term" value="P:extracellular matrix organization"/>
    <property type="evidence" value="ECO:0007669"/>
    <property type="project" value="TreeGrafter"/>
</dbReference>
<dbReference type="InterPro" id="IPR036378">
    <property type="entry name" value="FAS1_dom_sf"/>
</dbReference>
<dbReference type="PANTHER" id="PTHR10900">
    <property type="entry name" value="PERIOSTIN-RELATED"/>
    <property type="match status" value="1"/>
</dbReference>
<accession>A0A2P8HP35</accession>
<dbReference type="Proteomes" id="UP000240971">
    <property type="component" value="Unassembled WGS sequence"/>
</dbReference>
<dbReference type="InterPro" id="IPR050904">
    <property type="entry name" value="Adhesion/Biosynth-related"/>
</dbReference>
<evidence type="ECO:0000259" key="1">
    <source>
        <dbReference type="PROSITE" id="PS50213"/>
    </source>
</evidence>
<dbReference type="RefSeq" id="WP_158266988.1">
    <property type="nucleotide sequence ID" value="NZ_PYAW01000002.1"/>
</dbReference>
<dbReference type="Pfam" id="PF02469">
    <property type="entry name" value="Fasciclin"/>
    <property type="match status" value="1"/>
</dbReference>
<dbReference type="PROSITE" id="PS50213">
    <property type="entry name" value="FAS1"/>
    <property type="match status" value="2"/>
</dbReference>
<evidence type="ECO:0000313" key="3">
    <source>
        <dbReference type="Proteomes" id="UP000240971"/>
    </source>
</evidence>
<keyword evidence="3" id="KW-1185">Reference proteome</keyword>
<dbReference type="SMART" id="SM00554">
    <property type="entry name" value="FAS1"/>
    <property type="match status" value="1"/>
</dbReference>